<organism evidence="3 4">
    <name type="scientific">Mycobacterium seoulense</name>
    <dbReference type="NCBI Taxonomy" id="386911"/>
    <lineage>
        <taxon>Bacteria</taxon>
        <taxon>Bacillati</taxon>
        <taxon>Actinomycetota</taxon>
        <taxon>Actinomycetes</taxon>
        <taxon>Mycobacteriales</taxon>
        <taxon>Mycobacteriaceae</taxon>
        <taxon>Mycobacterium</taxon>
    </lineage>
</organism>
<name>A0A7I7P6Y5_9MYCO</name>
<dbReference type="RefSeq" id="WP_163684311.1">
    <property type="nucleotide sequence ID" value="NZ_AP022582.1"/>
</dbReference>
<dbReference type="PROSITE" id="PS50125">
    <property type="entry name" value="GUANYLATE_CYCLASE_2"/>
    <property type="match status" value="1"/>
</dbReference>
<reference evidence="3 4" key="1">
    <citation type="journal article" date="2019" name="Emerg. Microbes Infect.">
        <title>Comprehensive subspecies identification of 175 nontuberculous mycobacteria species based on 7547 genomic profiles.</title>
        <authorList>
            <person name="Matsumoto Y."/>
            <person name="Kinjo T."/>
            <person name="Motooka D."/>
            <person name="Nabeya D."/>
            <person name="Jung N."/>
            <person name="Uechi K."/>
            <person name="Horii T."/>
            <person name="Iida T."/>
            <person name="Fujita J."/>
            <person name="Nakamura S."/>
        </authorList>
    </citation>
    <scope>NUCLEOTIDE SEQUENCE [LARGE SCALE GENOMIC DNA]</scope>
    <source>
        <strain evidence="3 4">JCM 16018</strain>
    </source>
</reference>
<dbReference type="InterPro" id="IPR001054">
    <property type="entry name" value="A/G_cyclase"/>
</dbReference>
<gene>
    <name evidence="3" type="ORF">MSEO_51360</name>
</gene>
<dbReference type="GO" id="GO:0004016">
    <property type="term" value="F:adenylate cyclase activity"/>
    <property type="evidence" value="ECO:0007669"/>
    <property type="project" value="UniProtKB-ARBA"/>
</dbReference>
<keyword evidence="4" id="KW-1185">Reference proteome</keyword>
<dbReference type="SUPFAM" id="SSF55073">
    <property type="entry name" value="Nucleotide cyclase"/>
    <property type="match status" value="1"/>
</dbReference>
<dbReference type="GO" id="GO:0035556">
    <property type="term" value="P:intracellular signal transduction"/>
    <property type="evidence" value="ECO:0007669"/>
    <property type="project" value="InterPro"/>
</dbReference>
<protein>
    <recommendedName>
        <fullName evidence="2">Guanylate cyclase domain-containing protein</fullName>
    </recommendedName>
</protein>
<dbReference type="InterPro" id="IPR050697">
    <property type="entry name" value="Adenylyl/Guanylyl_Cyclase_3/4"/>
</dbReference>
<dbReference type="PANTHER" id="PTHR43081:SF1">
    <property type="entry name" value="ADENYLATE CYCLASE, TERMINAL-DIFFERENTIATION SPECIFIC"/>
    <property type="match status" value="1"/>
</dbReference>
<accession>A0A7I7P6Y5</accession>
<dbReference type="EMBL" id="AP022582">
    <property type="protein sequence ID" value="BBY04637.1"/>
    <property type="molecule type" value="Genomic_DNA"/>
</dbReference>
<dbReference type="KEGG" id="mseo:MSEO_51360"/>
<evidence type="ECO:0000256" key="1">
    <source>
        <dbReference type="ARBA" id="ARBA00005381"/>
    </source>
</evidence>
<evidence type="ECO:0000313" key="3">
    <source>
        <dbReference type="EMBL" id="BBY04637.1"/>
    </source>
</evidence>
<dbReference type="AlphaFoldDB" id="A0A7I7P6Y5"/>
<dbReference type="PANTHER" id="PTHR43081">
    <property type="entry name" value="ADENYLATE CYCLASE, TERMINAL-DIFFERENTIATION SPECIFIC-RELATED"/>
    <property type="match status" value="1"/>
</dbReference>
<dbReference type="Proteomes" id="UP000466632">
    <property type="component" value="Chromosome"/>
</dbReference>
<dbReference type="InterPro" id="IPR029787">
    <property type="entry name" value="Nucleotide_cyclase"/>
</dbReference>
<dbReference type="GO" id="GO:0009190">
    <property type="term" value="P:cyclic nucleotide biosynthetic process"/>
    <property type="evidence" value="ECO:0007669"/>
    <property type="project" value="InterPro"/>
</dbReference>
<dbReference type="Pfam" id="PF00211">
    <property type="entry name" value="Guanylate_cyc"/>
    <property type="match status" value="1"/>
</dbReference>
<comment type="similarity">
    <text evidence="1">Belongs to the adenylyl cyclase class-3 family.</text>
</comment>
<feature type="domain" description="Guanylate cyclase" evidence="2">
    <location>
        <begin position="99"/>
        <end position="225"/>
    </location>
</feature>
<dbReference type="SMART" id="SM00044">
    <property type="entry name" value="CYCc"/>
    <property type="match status" value="1"/>
</dbReference>
<sequence length="268" mass="28421">MTRTAQRQSAAVAPARQSVPSSGLWDKVLTDGHASLIRARRAFRYLPSAPRCKLCNNPFGGPVGRIFAAAGFRRSRKNPNLCERCCDALPRGGAEVDIAVLFADVRGSTALGDRRPAADFAALLNRFYGAATQTLLRHDAVIDKLIGDEVMAFFVQGISGPRYRQRAVQAGIALLEAVGYGTPDGPWLDVGIAVNAGVAYVGNVGGAVVDFTALGSPVNAAARMQQHAAGGELLVARGVADGLVDDLPRRTLILRGQQEPMNAFVRTL</sequence>
<dbReference type="CDD" id="cd07302">
    <property type="entry name" value="CHD"/>
    <property type="match status" value="1"/>
</dbReference>
<evidence type="ECO:0000259" key="2">
    <source>
        <dbReference type="PROSITE" id="PS50125"/>
    </source>
</evidence>
<dbReference type="Gene3D" id="3.30.70.1230">
    <property type="entry name" value="Nucleotide cyclase"/>
    <property type="match status" value="1"/>
</dbReference>
<proteinExistence type="inferred from homology"/>
<evidence type="ECO:0000313" key="4">
    <source>
        <dbReference type="Proteomes" id="UP000466632"/>
    </source>
</evidence>